<dbReference type="GO" id="GO:0004852">
    <property type="term" value="F:uroporphyrinogen-III synthase activity"/>
    <property type="evidence" value="ECO:0007669"/>
    <property type="project" value="InterPro"/>
</dbReference>
<proteinExistence type="predicted"/>
<dbReference type="RefSeq" id="WP_076484410.1">
    <property type="nucleotide sequence ID" value="NZ_FTOG01000004.1"/>
</dbReference>
<dbReference type="Gene3D" id="3.40.50.10090">
    <property type="match status" value="2"/>
</dbReference>
<dbReference type="STRING" id="453582.SAMN05421580_104151"/>
<protein>
    <submittedName>
        <fullName evidence="2">Uroporphyrinogen-III synthase</fullName>
    </submittedName>
</protein>
<reference evidence="3" key="1">
    <citation type="submission" date="2017-01" db="EMBL/GenBank/DDBJ databases">
        <authorList>
            <person name="Varghese N."/>
            <person name="Submissions S."/>
        </authorList>
    </citation>
    <scope>NUCLEOTIDE SEQUENCE [LARGE SCALE GENOMIC DNA]</scope>
    <source>
        <strain evidence="3">DSM 19945</strain>
    </source>
</reference>
<name>A0A1N7LLG0_9RHOB</name>
<dbReference type="Pfam" id="PF02602">
    <property type="entry name" value="HEM4"/>
    <property type="match status" value="1"/>
</dbReference>
<dbReference type="GO" id="GO:0006780">
    <property type="term" value="P:uroporphyrinogen III biosynthetic process"/>
    <property type="evidence" value="ECO:0007669"/>
    <property type="project" value="InterPro"/>
</dbReference>
<dbReference type="Proteomes" id="UP000186221">
    <property type="component" value="Unassembled WGS sequence"/>
</dbReference>
<dbReference type="InterPro" id="IPR039793">
    <property type="entry name" value="UROS/Hem4"/>
</dbReference>
<feature type="domain" description="Tetrapyrrole biosynthesis uroporphyrinogen III synthase" evidence="1">
    <location>
        <begin position="38"/>
        <end position="228"/>
    </location>
</feature>
<dbReference type="EMBL" id="FTOG01000004">
    <property type="protein sequence ID" value="SIS74619.1"/>
    <property type="molecule type" value="Genomic_DNA"/>
</dbReference>
<evidence type="ECO:0000313" key="3">
    <source>
        <dbReference type="Proteomes" id="UP000186221"/>
    </source>
</evidence>
<dbReference type="SUPFAM" id="SSF69618">
    <property type="entry name" value="HemD-like"/>
    <property type="match status" value="1"/>
</dbReference>
<dbReference type="InterPro" id="IPR036108">
    <property type="entry name" value="4pyrrol_syn_uPrphyn_synt_sf"/>
</dbReference>
<dbReference type="AlphaFoldDB" id="A0A1N7LLG0"/>
<evidence type="ECO:0000259" key="1">
    <source>
        <dbReference type="Pfam" id="PF02602"/>
    </source>
</evidence>
<organism evidence="2 3">
    <name type="scientific">Rhodobacter aestuarii</name>
    <dbReference type="NCBI Taxonomy" id="453582"/>
    <lineage>
        <taxon>Bacteria</taxon>
        <taxon>Pseudomonadati</taxon>
        <taxon>Pseudomonadota</taxon>
        <taxon>Alphaproteobacteria</taxon>
        <taxon>Rhodobacterales</taxon>
        <taxon>Rhodobacter group</taxon>
        <taxon>Rhodobacter</taxon>
    </lineage>
</organism>
<accession>A0A1N7LLG0</accession>
<evidence type="ECO:0000313" key="2">
    <source>
        <dbReference type="EMBL" id="SIS74619.1"/>
    </source>
</evidence>
<dbReference type="GO" id="GO:0005829">
    <property type="term" value="C:cytosol"/>
    <property type="evidence" value="ECO:0007669"/>
    <property type="project" value="TreeGrafter"/>
</dbReference>
<keyword evidence="3" id="KW-1185">Reference proteome</keyword>
<dbReference type="PANTHER" id="PTHR12390:SF0">
    <property type="entry name" value="UROPORPHYRINOGEN-III SYNTHASE"/>
    <property type="match status" value="1"/>
</dbReference>
<dbReference type="PANTHER" id="PTHR12390">
    <property type="entry name" value="UROPORPHYRINOGEN III SYNTHASE"/>
    <property type="match status" value="1"/>
</dbReference>
<dbReference type="InterPro" id="IPR003754">
    <property type="entry name" value="4pyrrol_synth_uPrphyn_synth"/>
</dbReference>
<sequence>MTDRNAFRPRLLLTRPRAGSERFARQFQARFGADWPITIAPLIEIEPTEAELPAANVLIITSEQAIAPVVNAPGWAGKPVYCVGPRTSEVLRRNGFEVLGTAPNAQQLFALISAEPDPGPMLHARGNESAFPLAQKLNAAGRNVQEAVVYAQVPQPPSKELQELLDRAQPLLVPVFSPNSGRLFAAAAEGTYARLRVAAISEAAAQACSGLAHTELRVAAKPSAEGLIDALVALMRDSSG</sequence>
<dbReference type="CDD" id="cd06578">
    <property type="entry name" value="HemD"/>
    <property type="match status" value="1"/>
</dbReference>
<gene>
    <name evidence="2" type="ORF">SAMN05421580_104151</name>
</gene>